<dbReference type="RefSeq" id="WP_379784044.1">
    <property type="nucleotide sequence ID" value="NZ_JBHSWW010000559.1"/>
</dbReference>
<gene>
    <name evidence="1" type="ORF">ACFQEU_16960</name>
</gene>
<reference evidence="1 2" key="1">
    <citation type="journal article" date="2019" name="Int. J. Syst. Evol. Microbiol.">
        <title>The Global Catalogue of Microorganisms (GCM) 10K type strain sequencing project: providing services to taxonomists for standard genome sequencing and annotation.</title>
        <authorList>
            <consortium name="The Broad Institute Genomics Platform"/>
            <consortium name="The Broad Institute Genome Sequencing Center for Infectious Disease"/>
            <person name="Wu L."/>
            <person name="Ma J."/>
        </authorList>
    </citation>
    <scope>NUCLEOTIDE SEQUENCE [LARGE SCALE GENOMIC DNA]</scope>
    <source>
        <strain evidence="1 2">CGMCC 1.3239</strain>
    </source>
</reference>
<accession>A0ABD5SDY2</accession>
<name>A0ABD5SDY2_9EURY</name>
<dbReference type="EMBL" id="JBHSWW010000559">
    <property type="protein sequence ID" value="MFC6755139.1"/>
    <property type="molecule type" value="Genomic_DNA"/>
</dbReference>
<comment type="caution">
    <text evidence="1">The sequence shown here is derived from an EMBL/GenBank/DDBJ whole genome shotgun (WGS) entry which is preliminary data.</text>
</comment>
<dbReference type="Proteomes" id="UP001596442">
    <property type="component" value="Unassembled WGS sequence"/>
</dbReference>
<dbReference type="InterPro" id="IPR025361">
    <property type="entry name" value="DUF4265"/>
</dbReference>
<dbReference type="AlphaFoldDB" id="A0ABD5SDY2"/>
<protein>
    <submittedName>
        <fullName evidence="1">DUF4265 domain-containing protein</fullName>
    </submittedName>
</protein>
<keyword evidence="2" id="KW-1185">Reference proteome</keyword>
<evidence type="ECO:0000313" key="1">
    <source>
        <dbReference type="EMBL" id="MFC6755139.1"/>
    </source>
</evidence>
<organism evidence="1 2">
    <name type="scientific">Halorubrum tibetense</name>
    <dbReference type="NCBI Taxonomy" id="175631"/>
    <lineage>
        <taxon>Archaea</taxon>
        <taxon>Methanobacteriati</taxon>
        <taxon>Methanobacteriota</taxon>
        <taxon>Stenosarchaea group</taxon>
        <taxon>Halobacteria</taxon>
        <taxon>Halobacteriales</taxon>
        <taxon>Haloferacaceae</taxon>
        <taxon>Halorubrum</taxon>
    </lineage>
</organism>
<sequence>MNALQVIEIFAGLNPQGQPVAEKVQVRVNEDQSLQLVKSPAFVKGLASGDNIQFDEQSQEFEIVRRSGNVCVRVFSRDDIKAVAEQLTPALEKLGGELDIETPRMLVYSVHVSLGFSVIEDILNDCLDEECMWLYGNVYDPQDGKTPLNWWQSILAPE</sequence>
<proteinExistence type="predicted"/>
<dbReference type="Pfam" id="PF14085">
    <property type="entry name" value="DUF4265"/>
    <property type="match status" value="1"/>
</dbReference>
<evidence type="ECO:0000313" key="2">
    <source>
        <dbReference type="Proteomes" id="UP001596442"/>
    </source>
</evidence>